<dbReference type="CDD" id="cd16454">
    <property type="entry name" value="RING-H2_PA-TM-RING"/>
    <property type="match status" value="1"/>
</dbReference>
<feature type="region of interest" description="Disordered" evidence="9">
    <location>
        <begin position="142"/>
        <end position="171"/>
    </location>
</feature>
<dbReference type="EC" id="2.3.2.27" evidence="2"/>
<dbReference type="Gene3D" id="3.30.40.10">
    <property type="entry name" value="Zinc/RING finger domain, C3HC4 (zinc finger)"/>
    <property type="match status" value="1"/>
</dbReference>
<comment type="catalytic activity">
    <reaction evidence="1">
        <text>S-ubiquitinyl-[E2 ubiquitin-conjugating enzyme]-L-cysteine + [acceptor protein]-L-lysine = [E2 ubiquitin-conjugating enzyme]-L-cysteine + N(6)-ubiquitinyl-[acceptor protein]-L-lysine.</text>
        <dbReference type="EC" id="2.3.2.27"/>
    </reaction>
</comment>
<protein>
    <recommendedName>
        <fullName evidence="2">RING-type E3 ubiquitin transferase</fullName>
        <ecNumber evidence="2">2.3.2.27</ecNumber>
    </recommendedName>
</protein>
<comment type="caution">
    <text evidence="11">The sequence shown here is derived from an EMBL/GenBank/DDBJ whole genome shotgun (WGS) entry which is preliminary data.</text>
</comment>
<dbReference type="GO" id="GO:0061630">
    <property type="term" value="F:ubiquitin protein ligase activity"/>
    <property type="evidence" value="ECO:0007669"/>
    <property type="project" value="UniProtKB-EC"/>
</dbReference>
<dbReference type="Proteomes" id="UP000813385">
    <property type="component" value="Unassembled WGS sequence"/>
</dbReference>
<evidence type="ECO:0000256" key="2">
    <source>
        <dbReference type="ARBA" id="ARBA00012483"/>
    </source>
</evidence>
<evidence type="ECO:0000256" key="3">
    <source>
        <dbReference type="ARBA" id="ARBA00022679"/>
    </source>
</evidence>
<evidence type="ECO:0000313" key="12">
    <source>
        <dbReference type="Proteomes" id="UP000813385"/>
    </source>
</evidence>
<keyword evidence="7" id="KW-0862">Zinc</keyword>
<dbReference type="GO" id="GO:0008270">
    <property type="term" value="F:zinc ion binding"/>
    <property type="evidence" value="ECO:0007669"/>
    <property type="project" value="UniProtKB-KW"/>
</dbReference>
<keyword evidence="12" id="KW-1185">Reference proteome</keyword>
<dbReference type="FunFam" id="3.30.40.10:FF:000127">
    <property type="entry name" value="E3 ubiquitin-protein ligase RNF181"/>
    <property type="match status" value="1"/>
</dbReference>
<dbReference type="SUPFAM" id="SSF57850">
    <property type="entry name" value="RING/U-box"/>
    <property type="match status" value="1"/>
</dbReference>
<evidence type="ECO:0000256" key="7">
    <source>
        <dbReference type="ARBA" id="ARBA00022833"/>
    </source>
</evidence>
<dbReference type="InterPro" id="IPR013083">
    <property type="entry name" value="Znf_RING/FYVE/PHD"/>
</dbReference>
<feature type="region of interest" description="Disordered" evidence="9">
    <location>
        <begin position="52"/>
        <end position="125"/>
    </location>
</feature>
<feature type="domain" description="RING-type" evidence="10">
    <location>
        <begin position="340"/>
        <end position="381"/>
    </location>
</feature>
<dbReference type="GO" id="GO:0016567">
    <property type="term" value="P:protein ubiquitination"/>
    <property type="evidence" value="ECO:0007669"/>
    <property type="project" value="UniProtKB-ARBA"/>
</dbReference>
<dbReference type="InterPro" id="IPR051834">
    <property type="entry name" value="RING_finger_E3_ligase"/>
</dbReference>
<feature type="compositionally biased region" description="Pro residues" evidence="9">
    <location>
        <begin position="431"/>
        <end position="441"/>
    </location>
</feature>
<feature type="compositionally biased region" description="Basic and acidic residues" evidence="9">
    <location>
        <begin position="54"/>
        <end position="77"/>
    </location>
</feature>
<evidence type="ECO:0000256" key="1">
    <source>
        <dbReference type="ARBA" id="ARBA00000900"/>
    </source>
</evidence>
<dbReference type="GO" id="GO:0006511">
    <property type="term" value="P:ubiquitin-dependent protein catabolic process"/>
    <property type="evidence" value="ECO:0007669"/>
    <property type="project" value="TreeGrafter"/>
</dbReference>
<evidence type="ECO:0000256" key="9">
    <source>
        <dbReference type="SAM" id="MobiDB-lite"/>
    </source>
</evidence>
<dbReference type="InterPro" id="IPR001841">
    <property type="entry name" value="Znf_RING"/>
</dbReference>
<evidence type="ECO:0000256" key="8">
    <source>
        <dbReference type="PROSITE-ProRule" id="PRU00175"/>
    </source>
</evidence>
<name>A0A8K0T9T6_9PEZI</name>
<accession>A0A8K0T9T6</accession>
<dbReference type="Pfam" id="PF13639">
    <property type="entry name" value="zf-RING_2"/>
    <property type="match status" value="1"/>
</dbReference>
<sequence length="617" mass="64927">MASQSTGGRPGAAADEPERVFCHACGNTWTKDVRGLVCPRCDSEATEVITAENNPRDFYDVPESPHSDVHDGFRQADTDSDPGEADIEDLGPGSHHFHRHTWGDRAAHDHGPGSGPHDPRRPADLNDGEQVMARFLDLISGLGGARNPPRNRAPAARWPPAPEAHPLGGGGGGPFGGAGNVRTYTSRTGTGFTTFTIATGPINLNAGGGARAGGRAPAEGGQDNDDFNTVFGNLLGGMAPPQGAAAAAGNDNMHDGGRPNAPNLATSLGQLLSMLVPPGNGQMGDAVYTQEALDRIVSAMMEQNPQSNAAPPASEDAINKLEKKTVDESMLNEADGKADCTICIEELKKGDQVIYLPCKHWFHEECAHLWLREHNTCPICRAAIEAADPATGNNNSTGGGNASQGAGPAPGGAPSSFGNSQTPGSASGDYAPPPYPPPGQGGPPMGSGWGASQGPPPVPRGTRPAAAHTWRWSFTYPPRPSMSPNPSADRPGSRTPSGYSINLPRPRRDSLSPPASTSGSRTRQRSPTPNSWERLRDNPQEHPQPYLHRQQREQQQREQQQQQQQSGSGGPLSWLRHQLSRASGSGPATGPGSAPGPGSGPDPRSGDDWARERRREQ</sequence>
<feature type="compositionally biased region" description="Acidic residues" evidence="9">
    <location>
        <begin position="78"/>
        <end position="89"/>
    </location>
</feature>
<gene>
    <name evidence="11" type="ORF">B0T11DRAFT_118877</name>
</gene>
<dbReference type="OrthoDB" id="8062037at2759"/>
<organism evidence="11 12">
    <name type="scientific">Plectosphaerella cucumerina</name>
    <dbReference type="NCBI Taxonomy" id="40658"/>
    <lineage>
        <taxon>Eukaryota</taxon>
        <taxon>Fungi</taxon>
        <taxon>Dikarya</taxon>
        <taxon>Ascomycota</taxon>
        <taxon>Pezizomycotina</taxon>
        <taxon>Sordariomycetes</taxon>
        <taxon>Hypocreomycetidae</taxon>
        <taxon>Glomerellales</taxon>
        <taxon>Plectosphaerellaceae</taxon>
        <taxon>Plectosphaerella</taxon>
    </lineage>
</organism>
<feature type="compositionally biased region" description="Gly residues" evidence="9">
    <location>
        <begin position="442"/>
        <end position="451"/>
    </location>
</feature>
<dbReference type="PANTHER" id="PTHR45931">
    <property type="entry name" value="SI:CH211-59O9.10"/>
    <property type="match status" value="1"/>
</dbReference>
<proteinExistence type="predicted"/>
<dbReference type="GO" id="GO:0005634">
    <property type="term" value="C:nucleus"/>
    <property type="evidence" value="ECO:0007669"/>
    <property type="project" value="TreeGrafter"/>
</dbReference>
<reference evidence="11" key="1">
    <citation type="journal article" date="2021" name="Nat. Commun.">
        <title>Genetic determinants of endophytism in the Arabidopsis root mycobiome.</title>
        <authorList>
            <person name="Mesny F."/>
            <person name="Miyauchi S."/>
            <person name="Thiergart T."/>
            <person name="Pickel B."/>
            <person name="Atanasova L."/>
            <person name="Karlsson M."/>
            <person name="Huettel B."/>
            <person name="Barry K.W."/>
            <person name="Haridas S."/>
            <person name="Chen C."/>
            <person name="Bauer D."/>
            <person name="Andreopoulos W."/>
            <person name="Pangilinan J."/>
            <person name="LaButti K."/>
            <person name="Riley R."/>
            <person name="Lipzen A."/>
            <person name="Clum A."/>
            <person name="Drula E."/>
            <person name="Henrissat B."/>
            <person name="Kohler A."/>
            <person name="Grigoriev I.V."/>
            <person name="Martin F.M."/>
            <person name="Hacquard S."/>
        </authorList>
    </citation>
    <scope>NUCLEOTIDE SEQUENCE</scope>
    <source>
        <strain evidence="11">MPI-CAGE-AT-0016</strain>
    </source>
</reference>
<dbReference type="SMART" id="SM00184">
    <property type="entry name" value="RING"/>
    <property type="match status" value="1"/>
</dbReference>
<feature type="compositionally biased region" description="Basic and acidic residues" evidence="9">
    <location>
        <begin position="101"/>
        <end position="124"/>
    </location>
</feature>
<feature type="compositionally biased region" description="Gly residues" evidence="9">
    <location>
        <begin position="587"/>
        <end position="599"/>
    </location>
</feature>
<keyword evidence="5 8" id="KW-0863">Zinc-finger</keyword>
<feature type="region of interest" description="Disordered" evidence="9">
    <location>
        <begin position="388"/>
        <end position="617"/>
    </location>
</feature>
<feature type="compositionally biased region" description="Low complexity" evidence="9">
    <location>
        <begin position="403"/>
        <end position="420"/>
    </location>
</feature>
<keyword evidence="3" id="KW-0808">Transferase</keyword>
<evidence type="ECO:0000256" key="4">
    <source>
        <dbReference type="ARBA" id="ARBA00022723"/>
    </source>
</evidence>
<evidence type="ECO:0000313" key="11">
    <source>
        <dbReference type="EMBL" id="KAH7353568.1"/>
    </source>
</evidence>
<dbReference type="EMBL" id="JAGPXD010000005">
    <property type="protein sequence ID" value="KAH7353568.1"/>
    <property type="molecule type" value="Genomic_DNA"/>
</dbReference>
<dbReference type="PANTHER" id="PTHR45931:SF3">
    <property type="entry name" value="RING ZINC FINGER-CONTAINING PROTEIN"/>
    <property type="match status" value="1"/>
</dbReference>
<evidence type="ECO:0000259" key="10">
    <source>
        <dbReference type="PROSITE" id="PS50089"/>
    </source>
</evidence>
<dbReference type="PROSITE" id="PS50089">
    <property type="entry name" value="ZF_RING_2"/>
    <property type="match status" value="1"/>
</dbReference>
<evidence type="ECO:0000256" key="6">
    <source>
        <dbReference type="ARBA" id="ARBA00022786"/>
    </source>
</evidence>
<evidence type="ECO:0000256" key="5">
    <source>
        <dbReference type="ARBA" id="ARBA00022771"/>
    </source>
</evidence>
<feature type="compositionally biased region" description="Basic and acidic residues" evidence="9">
    <location>
        <begin position="604"/>
        <end position="617"/>
    </location>
</feature>
<keyword evidence="4" id="KW-0479">Metal-binding</keyword>
<feature type="compositionally biased region" description="Polar residues" evidence="9">
    <location>
        <begin position="515"/>
        <end position="531"/>
    </location>
</feature>
<feature type="compositionally biased region" description="Low complexity" evidence="9">
    <location>
        <begin position="145"/>
        <end position="156"/>
    </location>
</feature>
<keyword evidence="6" id="KW-0833">Ubl conjugation pathway</keyword>
<dbReference type="AlphaFoldDB" id="A0A8K0T9T6"/>